<evidence type="ECO:0000256" key="18">
    <source>
        <dbReference type="SAM" id="Phobius"/>
    </source>
</evidence>
<dbReference type="GO" id="GO:0004674">
    <property type="term" value="F:protein serine/threonine kinase activity"/>
    <property type="evidence" value="ECO:0007669"/>
    <property type="project" value="UniProtKB-KW"/>
</dbReference>
<keyword evidence="15" id="KW-0325">Glycoprotein</keyword>
<evidence type="ECO:0000313" key="21">
    <source>
        <dbReference type="EMBL" id="CAD6264364.1"/>
    </source>
</evidence>
<keyword evidence="10" id="KW-0418">Kinase</keyword>
<dbReference type="InterPro" id="IPR018097">
    <property type="entry name" value="EGF_Ca-bd_CS"/>
</dbReference>
<keyword evidence="9 17" id="KW-0547">Nucleotide-binding</keyword>
<dbReference type="PROSITE" id="PS00010">
    <property type="entry name" value="ASX_HYDROXYL"/>
    <property type="match status" value="1"/>
</dbReference>
<dbReference type="InterPro" id="IPR000719">
    <property type="entry name" value="Prot_kinase_dom"/>
</dbReference>
<dbReference type="PROSITE" id="PS51257">
    <property type="entry name" value="PROKAR_LIPOPROTEIN"/>
    <property type="match status" value="1"/>
</dbReference>
<dbReference type="InterPro" id="IPR017441">
    <property type="entry name" value="Protein_kinase_ATP_BS"/>
</dbReference>
<evidence type="ECO:0000256" key="17">
    <source>
        <dbReference type="PROSITE-ProRule" id="PRU10141"/>
    </source>
</evidence>
<keyword evidence="14" id="KW-1015">Disulfide bond</keyword>
<keyword evidence="22" id="KW-1185">Reference proteome</keyword>
<evidence type="ECO:0000256" key="15">
    <source>
        <dbReference type="ARBA" id="ARBA00023180"/>
    </source>
</evidence>
<dbReference type="PROSITE" id="PS00107">
    <property type="entry name" value="PROTEIN_KINASE_ATP"/>
    <property type="match status" value="1"/>
</dbReference>
<organism evidence="21 22">
    <name type="scientific">Miscanthus lutarioriparius</name>
    <dbReference type="NCBI Taxonomy" id="422564"/>
    <lineage>
        <taxon>Eukaryota</taxon>
        <taxon>Viridiplantae</taxon>
        <taxon>Streptophyta</taxon>
        <taxon>Embryophyta</taxon>
        <taxon>Tracheophyta</taxon>
        <taxon>Spermatophyta</taxon>
        <taxon>Magnoliopsida</taxon>
        <taxon>Liliopsida</taxon>
        <taxon>Poales</taxon>
        <taxon>Poaceae</taxon>
        <taxon>PACMAD clade</taxon>
        <taxon>Panicoideae</taxon>
        <taxon>Andropogonodae</taxon>
        <taxon>Andropogoneae</taxon>
        <taxon>Saccharinae</taxon>
        <taxon>Miscanthus</taxon>
    </lineage>
</organism>
<dbReference type="InterPro" id="IPR025287">
    <property type="entry name" value="WAK_GUB"/>
</dbReference>
<keyword evidence="13 18" id="KW-0472">Membrane</keyword>
<accession>A0A811QZW4</accession>
<dbReference type="AlphaFoldDB" id="A0A811QZW4"/>
<feature type="domain" description="Protein kinase" evidence="19">
    <location>
        <begin position="387"/>
        <end position="655"/>
    </location>
</feature>
<reference evidence="21" key="1">
    <citation type="submission" date="2020-10" db="EMBL/GenBank/DDBJ databases">
        <authorList>
            <person name="Han B."/>
            <person name="Lu T."/>
            <person name="Zhao Q."/>
            <person name="Huang X."/>
            <person name="Zhao Y."/>
        </authorList>
    </citation>
    <scope>NUCLEOTIDE SEQUENCE</scope>
</reference>
<feature type="transmembrane region" description="Helical" evidence="18">
    <location>
        <begin position="326"/>
        <end position="350"/>
    </location>
</feature>
<evidence type="ECO:0000256" key="16">
    <source>
        <dbReference type="PROSITE-ProRule" id="PRU00076"/>
    </source>
</evidence>
<keyword evidence="11 17" id="KW-0067">ATP-binding</keyword>
<proteinExistence type="predicted"/>
<dbReference type="PROSITE" id="PS00108">
    <property type="entry name" value="PROTEIN_KINASE_ST"/>
    <property type="match status" value="1"/>
</dbReference>
<evidence type="ECO:0000256" key="2">
    <source>
        <dbReference type="ARBA" id="ARBA00004479"/>
    </source>
</evidence>
<dbReference type="InterPro" id="IPR001881">
    <property type="entry name" value="EGF-like_Ca-bd_dom"/>
</dbReference>
<dbReference type="GO" id="GO:0005509">
    <property type="term" value="F:calcium ion binding"/>
    <property type="evidence" value="ECO:0007669"/>
    <property type="project" value="InterPro"/>
</dbReference>
<sequence>MASRATPEANTTSGCPGSCGSISIQYPFGIGAGCFRNGFEIICDHVTGTPVLAGTTRPVPVNLLSIRTAEARVMLPVAWECFDFSNTVYASSNGDVHFNRDDVYRISNTHNQVVIIGCNTLGYTQSQRSEGNGYYPYAYYTGCMSFCNSSDSAVDGACAGVGCCHVDIPPGLTNNNMAFEHYNHTAVLDFSPCDYAFLVDKDSYTFHTTDLNMDKNTTMPVWLDWAIRGNLTCNEAKKAQSYACVSTSSECRDSSNGPGYVCNCSKGYQGNPYIAGGCTDINECEHKEYPCRGICENTSGSYECKCPRGTHSADPLNIPCSPNFPLAAKIVTGAIGGLFIIAIVVFIFLLGKEKRKMKEFFRKNGGPLIEKVNKIKLYKKEELEPILKTSNRIGQGGFGEVYMGYLRDEIRPVAVKKPRIDVKLANQFANEVIIQSRVLHKNIVNLIGCCLEVDVPILVYEYVPNGSLDKILHESNGMPLDLDLRLQIAAQSAKGLAYMHSEITTPILHGDVKPANILLDENYIPKISDFGTSRMITIEENYTSTIIGNWGYMDPEYVQTGLYTSKSDVYSFGVVLLELITRKKVLDPEINNLLGNSLDTYTKKKGVIELVDPEISAKGTIGMFHSLAEIIVQCLNLDVDLRPEMADVAERLQFLLK</sequence>
<feature type="binding site" evidence="17">
    <location>
        <position position="417"/>
    </location>
    <ligand>
        <name>ATP</name>
        <dbReference type="ChEBI" id="CHEBI:30616"/>
    </ligand>
</feature>
<keyword evidence="3" id="KW-1003">Cell membrane</keyword>
<dbReference type="Pfam" id="PF07714">
    <property type="entry name" value="PK_Tyr_Ser-Thr"/>
    <property type="match status" value="1"/>
</dbReference>
<dbReference type="GO" id="GO:0030247">
    <property type="term" value="F:polysaccharide binding"/>
    <property type="evidence" value="ECO:0007669"/>
    <property type="project" value="InterPro"/>
</dbReference>
<evidence type="ECO:0000256" key="14">
    <source>
        <dbReference type="ARBA" id="ARBA00023157"/>
    </source>
</evidence>
<dbReference type="GO" id="GO:0005524">
    <property type="term" value="F:ATP binding"/>
    <property type="evidence" value="ECO:0007669"/>
    <property type="project" value="UniProtKB-UniRule"/>
</dbReference>
<gene>
    <name evidence="21" type="ORF">NCGR_LOCUS47669</name>
</gene>
<comment type="caution">
    <text evidence="16">Lacks conserved residue(s) required for the propagation of feature annotation.</text>
</comment>
<dbReference type="Pfam" id="PF13947">
    <property type="entry name" value="GUB_WAK_bind"/>
    <property type="match status" value="1"/>
</dbReference>
<evidence type="ECO:0000256" key="13">
    <source>
        <dbReference type="ARBA" id="ARBA00023136"/>
    </source>
</evidence>
<keyword evidence="5 16" id="KW-0245">EGF-like domain</keyword>
<dbReference type="PROSITE" id="PS50026">
    <property type="entry name" value="EGF_3"/>
    <property type="match status" value="1"/>
</dbReference>
<evidence type="ECO:0000259" key="19">
    <source>
        <dbReference type="PROSITE" id="PS50011"/>
    </source>
</evidence>
<evidence type="ECO:0000256" key="1">
    <source>
        <dbReference type="ARBA" id="ARBA00004162"/>
    </source>
</evidence>
<dbReference type="InterPro" id="IPR001245">
    <property type="entry name" value="Ser-Thr/Tyr_kinase_cat_dom"/>
</dbReference>
<dbReference type="CDD" id="cd00054">
    <property type="entry name" value="EGF_CA"/>
    <property type="match status" value="1"/>
</dbReference>
<dbReference type="SMART" id="SM00181">
    <property type="entry name" value="EGF"/>
    <property type="match status" value="2"/>
</dbReference>
<dbReference type="FunFam" id="1.10.510.10:FF:000468">
    <property type="entry name" value="PTI1-like tyrosine-protein kinase 3"/>
    <property type="match status" value="1"/>
</dbReference>
<dbReference type="GO" id="GO:0007166">
    <property type="term" value="P:cell surface receptor signaling pathway"/>
    <property type="evidence" value="ECO:0007669"/>
    <property type="project" value="InterPro"/>
</dbReference>
<name>A0A811QZW4_9POAL</name>
<dbReference type="SUPFAM" id="SSF56112">
    <property type="entry name" value="Protein kinase-like (PK-like)"/>
    <property type="match status" value="1"/>
</dbReference>
<dbReference type="Proteomes" id="UP000604825">
    <property type="component" value="Unassembled WGS sequence"/>
</dbReference>
<dbReference type="InterPro" id="IPR008271">
    <property type="entry name" value="Ser/Thr_kinase_AS"/>
</dbReference>
<evidence type="ECO:0000259" key="20">
    <source>
        <dbReference type="PROSITE" id="PS50026"/>
    </source>
</evidence>
<evidence type="ECO:0008006" key="23">
    <source>
        <dbReference type="Google" id="ProtNLM"/>
    </source>
</evidence>
<evidence type="ECO:0000313" key="22">
    <source>
        <dbReference type="Proteomes" id="UP000604825"/>
    </source>
</evidence>
<feature type="domain" description="EGF-like" evidence="20">
    <location>
        <begin position="280"/>
        <end position="316"/>
    </location>
</feature>
<evidence type="ECO:0000256" key="4">
    <source>
        <dbReference type="ARBA" id="ARBA00022527"/>
    </source>
</evidence>
<dbReference type="PROSITE" id="PS01187">
    <property type="entry name" value="EGF_CA"/>
    <property type="match status" value="1"/>
</dbReference>
<dbReference type="SMART" id="SM00220">
    <property type="entry name" value="S_TKc"/>
    <property type="match status" value="1"/>
</dbReference>
<dbReference type="GO" id="GO:0005886">
    <property type="term" value="C:plasma membrane"/>
    <property type="evidence" value="ECO:0007669"/>
    <property type="project" value="UniProtKB-SubCell"/>
</dbReference>
<dbReference type="Gene3D" id="2.10.25.10">
    <property type="entry name" value="Laminin"/>
    <property type="match status" value="1"/>
</dbReference>
<dbReference type="InterPro" id="IPR045274">
    <property type="entry name" value="WAK-like"/>
</dbReference>
<dbReference type="Gene3D" id="3.30.200.20">
    <property type="entry name" value="Phosphorylase Kinase, domain 1"/>
    <property type="match status" value="1"/>
</dbReference>
<evidence type="ECO:0000256" key="8">
    <source>
        <dbReference type="ARBA" id="ARBA00022729"/>
    </source>
</evidence>
<comment type="subcellular location">
    <subcellularLocation>
        <location evidence="1">Cell membrane</location>
        <topology evidence="1">Single-pass membrane protein</topology>
    </subcellularLocation>
    <subcellularLocation>
        <location evidence="2">Membrane</location>
        <topology evidence="2">Single-pass type I membrane protein</topology>
    </subcellularLocation>
</comment>
<keyword evidence="6" id="KW-0808">Transferase</keyword>
<evidence type="ECO:0000256" key="10">
    <source>
        <dbReference type="ARBA" id="ARBA00022777"/>
    </source>
</evidence>
<keyword evidence="4" id="KW-0723">Serine/threonine-protein kinase</keyword>
<dbReference type="Gene3D" id="1.10.510.10">
    <property type="entry name" value="Transferase(Phosphotransferase) domain 1"/>
    <property type="match status" value="1"/>
</dbReference>
<keyword evidence="12 18" id="KW-1133">Transmembrane helix</keyword>
<evidence type="ECO:0000256" key="6">
    <source>
        <dbReference type="ARBA" id="ARBA00022679"/>
    </source>
</evidence>
<protein>
    <recommendedName>
        <fullName evidence="23">Protein kinase domain-containing protein</fullName>
    </recommendedName>
</protein>
<dbReference type="Pfam" id="PF07645">
    <property type="entry name" value="EGF_CA"/>
    <property type="match status" value="1"/>
</dbReference>
<dbReference type="SMART" id="SM00179">
    <property type="entry name" value="EGF_CA"/>
    <property type="match status" value="1"/>
</dbReference>
<evidence type="ECO:0000256" key="3">
    <source>
        <dbReference type="ARBA" id="ARBA00022475"/>
    </source>
</evidence>
<dbReference type="InterPro" id="IPR000152">
    <property type="entry name" value="EGF-type_Asp/Asn_hydroxyl_site"/>
</dbReference>
<dbReference type="InterPro" id="IPR011009">
    <property type="entry name" value="Kinase-like_dom_sf"/>
</dbReference>
<keyword evidence="8" id="KW-0732">Signal</keyword>
<evidence type="ECO:0000256" key="5">
    <source>
        <dbReference type="ARBA" id="ARBA00022536"/>
    </source>
</evidence>
<dbReference type="PANTHER" id="PTHR27005">
    <property type="entry name" value="WALL-ASSOCIATED RECEPTOR KINASE-LIKE 21"/>
    <property type="match status" value="1"/>
</dbReference>
<dbReference type="PROSITE" id="PS50011">
    <property type="entry name" value="PROTEIN_KINASE_DOM"/>
    <property type="match status" value="1"/>
</dbReference>
<dbReference type="EMBL" id="CAJGYO010000012">
    <property type="protein sequence ID" value="CAD6264364.1"/>
    <property type="molecule type" value="Genomic_DNA"/>
</dbReference>
<keyword evidence="7 18" id="KW-0812">Transmembrane</keyword>
<evidence type="ECO:0000256" key="7">
    <source>
        <dbReference type="ARBA" id="ARBA00022692"/>
    </source>
</evidence>
<dbReference type="InterPro" id="IPR049883">
    <property type="entry name" value="NOTCH1_EGF-like"/>
</dbReference>
<evidence type="ECO:0000256" key="12">
    <source>
        <dbReference type="ARBA" id="ARBA00022989"/>
    </source>
</evidence>
<evidence type="ECO:0000256" key="11">
    <source>
        <dbReference type="ARBA" id="ARBA00022840"/>
    </source>
</evidence>
<dbReference type="OrthoDB" id="629019at2759"/>
<dbReference type="SUPFAM" id="SSF57196">
    <property type="entry name" value="EGF/Laminin"/>
    <property type="match status" value="1"/>
</dbReference>
<dbReference type="InterPro" id="IPR000742">
    <property type="entry name" value="EGF"/>
</dbReference>
<evidence type="ECO:0000256" key="9">
    <source>
        <dbReference type="ARBA" id="ARBA00022741"/>
    </source>
</evidence>
<dbReference type="PANTHER" id="PTHR27005:SF177">
    <property type="entry name" value="PROTEIN KINASE DOMAIN-CONTAINING PROTEIN"/>
    <property type="match status" value="1"/>
</dbReference>
<comment type="caution">
    <text evidence="21">The sequence shown here is derived from an EMBL/GenBank/DDBJ whole genome shotgun (WGS) entry which is preliminary data.</text>
</comment>